<feature type="coiled-coil region" evidence="1">
    <location>
        <begin position="101"/>
        <end position="244"/>
    </location>
</feature>
<evidence type="ECO:0000313" key="4">
    <source>
        <dbReference type="Proteomes" id="UP000836841"/>
    </source>
</evidence>
<reference evidence="3 4" key="1">
    <citation type="submission" date="2022-03" db="EMBL/GenBank/DDBJ databases">
        <authorList>
            <person name="Nunn A."/>
            <person name="Chopra R."/>
            <person name="Nunn A."/>
            <person name="Contreras Garrido A."/>
        </authorList>
    </citation>
    <scope>NUCLEOTIDE SEQUENCE [LARGE SCALE GENOMIC DNA]</scope>
</reference>
<evidence type="ECO:0000256" key="1">
    <source>
        <dbReference type="SAM" id="Coils"/>
    </source>
</evidence>
<keyword evidence="4" id="KW-1185">Reference proteome</keyword>
<organism evidence="3 4">
    <name type="scientific">Thlaspi arvense</name>
    <name type="common">Field penny-cress</name>
    <dbReference type="NCBI Taxonomy" id="13288"/>
    <lineage>
        <taxon>Eukaryota</taxon>
        <taxon>Viridiplantae</taxon>
        <taxon>Streptophyta</taxon>
        <taxon>Embryophyta</taxon>
        <taxon>Tracheophyta</taxon>
        <taxon>Spermatophyta</taxon>
        <taxon>Magnoliopsida</taxon>
        <taxon>eudicotyledons</taxon>
        <taxon>Gunneridae</taxon>
        <taxon>Pentapetalae</taxon>
        <taxon>rosids</taxon>
        <taxon>malvids</taxon>
        <taxon>Brassicales</taxon>
        <taxon>Brassicaceae</taxon>
        <taxon>Thlaspideae</taxon>
        <taxon>Thlaspi</taxon>
    </lineage>
</organism>
<evidence type="ECO:0000256" key="2">
    <source>
        <dbReference type="SAM" id="MobiDB-lite"/>
    </source>
</evidence>
<proteinExistence type="predicted"/>
<dbReference type="AlphaFoldDB" id="A0AAU9S4J7"/>
<sequence length="257" mass="29994">MRMEHIRLSEGRNRTKSSIDHQLHQQAPCFALRIQHWVNTSVRKIFAEHVVKTEYKNVLSNACSKLSEMAEVGSKLDWLKSRLDEVSLKRKKADDVEGSRVQKLEERIKNLELMDSGLKMDGLRSNLEEILLERKKSYDANESRVQKLEERVKNLEMMELNVKLLKLEEVSLERKKSDDADDSRVQQLEESFKNLEMIVSDLKVELDHATKSSVDEIFLVEESFKNLEMMVLELKAEMEEGNAKYSSDEFFLVDEVE</sequence>
<evidence type="ECO:0000313" key="3">
    <source>
        <dbReference type="EMBL" id="CAH2058360.1"/>
    </source>
</evidence>
<dbReference type="Proteomes" id="UP000836841">
    <property type="component" value="Chromosome 4"/>
</dbReference>
<feature type="region of interest" description="Disordered" evidence="2">
    <location>
        <begin position="1"/>
        <end position="20"/>
    </location>
</feature>
<gene>
    <name evidence="3" type="ORF">TAV2_LOCUS14290</name>
</gene>
<keyword evidence="1" id="KW-0175">Coiled coil</keyword>
<dbReference type="EMBL" id="OU466860">
    <property type="protein sequence ID" value="CAH2058360.1"/>
    <property type="molecule type" value="Genomic_DNA"/>
</dbReference>
<protein>
    <submittedName>
        <fullName evidence="3">Uncharacterized protein</fullName>
    </submittedName>
</protein>
<accession>A0AAU9S4J7</accession>
<dbReference type="PANTHER" id="PTHR46236">
    <property type="entry name" value="TRAF-LIKE SUPERFAMILY PROTEIN"/>
    <property type="match status" value="1"/>
</dbReference>
<name>A0AAU9S4J7_THLAR</name>
<dbReference type="InterPro" id="IPR050804">
    <property type="entry name" value="MCC"/>
</dbReference>
<dbReference type="PANTHER" id="PTHR46236:SF12">
    <property type="entry name" value="MATH DOMAIN-CONTAINING PROTEIN"/>
    <property type="match status" value="1"/>
</dbReference>